<dbReference type="EMBL" id="JAIWYP010000002">
    <property type="protein sequence ID" value="KAH3865264.1"/>
    <property type="molecule type" value="Genomic_DNA"/>
</dbReference>
<organism evidence="2 3">
    <name type="scientific">Dreissena polymorpha</name>
    <name type="common">Zebra mussel</name>
    <name type="synonym">Mytilus polymorpha</name>
    <dbReference type="NCBI Taxonomy" id="45954"/>
    <lineage>
        <taxon>Eukaryota</taxon>
        <taxon>Metazoa</taxon>
        <taxon>Spiralia</taxon>
        <taxon>Lophotrochozoa</taxon>
        <taxon>Mollusca</taxon>
        <taxon>Bivalvia</taxon>
        <taxon>Autobranchia</taxon>
        <taxon>Heteroconchia</taxon>
        <taxon>Euheterodonta</taxon>
        <taxon>Imparidentia</taxon>
        <taxon>Neoheterodontei</taxon>
        <taxon>Myida</taxon>
        <taxon>Dreissenoidea</taxon>
        <taxon>Dreissenidae</taxon>
        <taxon>Dreissena</taxon>
    </lineage>
</organism>
<evidence type="ECO:0000259" key="1">
    <source>
        <dbReference type="Pfam" id="PF09588"/>
    </source>
</evidence>
<reference evidence="2" key="1">
    <citation type="journal article" date="2019" name="bioRxiv">
        <title>The Genome of the Zebra Mussel, Dreissena polymorpha: A Resource for Invasive Species Research.</title>
        <authorList>
            <person name="McCartney M.A."/>
            <person name="Auch B."/>
            <person name="Kono T."/>
            <person name="Mallez S."/>
            <person name="Zhang Y."/>
            <person name="Obille A."/>
            <person name="Becker A."/>
            <person name="Abrahante J.E."/>
            <person name="Garbe J."/>
            <person name="Badalamenti J.P."/>
            <person name="Herman A."/>
            <person name="Mangelson H."/>
            <person name="Liachko I."/>
            <person name="Sullivan S."/>
            <person name="Sone E.D."/>
            <person name="Koren S."/>
            <person name="Silverstein K.A.T."/>
            <person name="Beckman K.B."/>
            <person name="Gohl D.M."/>
        </authorList>
    </citation>
    <scope>NUCLEOTIDE SEQUENCE</scope>
    <source>
        <strain evidence="2">Duluth1</strain>
        <tissue evidence="2">Whole animal</tissue>
    </source>
</reference>
<evidence type="ECO:0000313" key="2">
    <source>
        <dbReference type="EMBL" id="KAH3865264.1"/>
    </source>
</evidence>
<reference evidence="2" key="2">
    <citation type="submission" date="2020-11" db="EMBL/GenBank/DDBJ databases">
        <authorList>
            <person name="McCartney M.A."/>
            <person name="Auch B."/>
            <person name="Kono T."/>
            <person name="Mallez S."/>
            <person name="Becker A."/>
            <person name="Gohl D.M."/>
            <person name="Silverstein K.A.T."/>
            <person name="Koren S."/>
            <person name="Bechman K.B."/>
            <person name="Herman A."/>
            <person name="Abrahante J.E."/>
            <person name="Garbe J."/>
        </authorList>
    </citation>
    <scope>NUCLEOTIDE SEQUENCE</scope>
    <source>
        <strain evidence="2">Duluth1</strain>
        <tissue evidence="2">Whole animal</tissue>
    </source>
</reference>
<protein>
    <recommendedName>
        <fullName evidence="1">YqaJ viral recombinase domain-containing protein</fullName>
    </recommendedName>
</protein>
<dbReference type="AlphaFoldDB" id="A0A9D4LWR2"/>
<sequence length="178" mass="20129">MQNKLEKEELPSEYIKQRSPEWFTLRDLVKVTGSVAHDSIGLNTLKVQKDFFELKLCAKPNTKEVSEASKLAMNHGSTNEINAIATIVGKIMPVFYPNFTFYEVGAHNIRDKHGTPVMVISPDGALRCNGKIVSVEIKCPCSEFFGNTPVFYKPKERQIIQCLLETHVLRAEEHIYSS</sequence>
<dbReference type="PANTHER" id="PTHR46609">
    <property type="entry name" value="EXONUCLEASE, PHAGE-TYPE/RECB, C-TERMINAL DOMAIN-CONTAINING PROTEIN"/>
    <property type="match status" value="1"/>
</dbReference>
<evidence type="ECO:0000313" key="3">
    <source>
        <dbReference type="Proteomes" id="UP000828390"/>
    </source>
</evidence>
<dbReference type="InterPro" id="IPR051703">
    <property type="entry name" value="NF-kappa-B_Signaling_Reg"/>
</dbReference>
<accession>A0A9D4LWR2</accession>
<dbReference type="GO" id="GO:0006281">
    <property type="term" value="P:DNA repair"/>
    <property type="evidence" value="ECO:0007669"/>
    <property type="project" value="UniProtKB-ARBA"/>
</dbReference>
<feature type="domain" description="YqaJ viral recombinase" evidence="1">
    <location>
        <begin position="21"/>
        <end position="150"/>
    </location>
</feature>
<dbReference type="InterPro" id="IPR019080">
    <property type="entry name" value="YqaJ_viral_recombinase"/>
</dbReference>
<keyword evidence="3" id="KW-1185">Reference proteome</keyword>
<dbReference type="Pfam" id="PF09588">
    <property type="entry name" value="YqaJ"/>
    <property type="match status" value="1"/>
</dbReference>
<name>A0A9D4LWR2_DREPO</name>
<proteinExistence type="predicted"/>
<gene>
    <name evidence="2" type="ORF">DPMN_028303</name>
</gene>
<dbReference type="Proteomes" id="UP000828390">
    <property type="component" value="Unassembled WGS sequence"/>
</dbReference>
<dbReference type="InterPro" id="IPR011604">
    <property type="entry name" value="PDDEXK-like_dom_sf"/>
</dbReference>
<dbReference type="Gene3D" id="3.90.320.10">
    <property type="match status" value="1"/>
</dbReference>
<dbReference type="SUPFAM" id="SSF52980">
    <property type="entry name" value="Restriction endonuclease-like"/>
    <property type="match status" value="1"/>
</dbReference>
<comment type="caution">
    <text evidence="2">The sequence shown here is derived from an EMBL/GenBank/DDBJ whole genome shotgun (WGS) entry which is preliminary data.</text>
</comment>
<dbReference type="InterPro" id="IPR011335">
    <property type="entry name" value="Restrct_endonuc-II-like"/>
</dbReference>
<dbReference type="PANTHER" id="PTHR46609:SF8">
    <property type="entry name" value="YQAJ VIRAL RECOMBINASE DOMAIN-CONTAINING PROTEIN"/>
    <property type="match status" value="1"/>
</dbReference>